<dbReference type="EnsemblMetazoa" id="BGLB022088-RA">
    <property type="protein sequence ID" value="BGLB022088-PA"/>
    <property type="gene ID" value="BGLB022088"/>
</dbReference>
<accession>A0A2C9KPF9</accession>
<dbReference type="PANTHER" id="PTHR24198:SF165">
    <property type="entry name" value="ANKYRIN REPEAT-CONTAINING PROTEIN-RELATED"/>
    <property type="match status" value="1"/>
</dbReference>
<evidence type="ECO:0000256" key="1">
    <source>
        <dbReference type="ARBA" id="ARBA00022737"/>
    </source>
</evidence>
<evidence type="ECO:0000256" key="2">
    <source>
        <dbReference type="ARBA" id="ARBA00023043"/>
    </source>
</evidence>
<reference evidence="3" key="1">
    <citation type="submission" date="2020-05" db="UniProtKB">
        <authorList>
            <consortium name="EnsemblMetazoa"/>
        </authorList>
    </citation>
    <scope>IDENTIFICATION</scope>
    <source>
        <strain evidence="3">BB02</strain>
    </source>
</reference>
<dbReference type="VEuPathDB" id="VectorBase:BGLAX_048849"/>
<sequence length="619" mass="70529">MSLKIETLNINKEKENNDFIIPLILKAIEQHLDANELKALLRGCLKITLVTWKDEYSLDLLHYCILHNNIVALLVLLNQGCFKPPYSPAAWPYLHLVACLGYASLISTIIQEINFQNEACMLDWGVHKVYILPKTNAVTSVLIENFKDQKFTPVDIAAIFQHLNCVELLLDFWQIQRSNSNINVVHNTRNSSGYLALACKVNSPSALQLLLTKYTEKKEALECAIRMLSFDCVDIILRQMDGQAVKKAFQGMNLFHVTFTYSCCLTDQQYEAMVETTKVLIKHNQNVNSMQPSRTFPLYSILSHSLAGIRMEECSHFLIDIVCILLKARADPNIDEIRMEEESKDSEESTAFGRQPYSSAVNCLLSNIPVLKRNESFTQIAVKSVDQYSYYCIKLLLKHGADLLHTGKFSSFSSNEGSLTDVYHHGTSLHLMMSTRPVGQLSFSVLRLLLHSGINADACGAWSMPFYVEAIKYALNILPLSLWSQSITHPHSVTPFSDEDLKCFIYISKFMSQSSLVGAYKEFLDAVEFFRALAKENNTLEITERFYFENNQMLVQIIKQYDKVTKEPWTLQHCCSNIIWQHCKRKKKSVLALPIPAPLKVAVMFSHKKQDLVDEKVVH</sequence>
<dbReference type="GO" id="GO:0005737">
    <property type="term" value="C:cytoplasm"/>
    <property type="evidence" value="ECO:0007669"/>
    <property type="project" value="TreeGrafter"/>
</dbReference>
<evidence type="ECO:0008006" key="5">
    <source>
        <dbReference type="Google" id="ProtNLM"/>
    </source>
</evidence>
<organism evidence="3 4">
    <name type="scientific">Biomphalaria glabrata</name>
    <name type="common">Bloodfluke planorb</name>
    <name type="synonym">Freshwater snail</name>
    <dbReference type="NCBI Taxonomy" id="6526"/>
    <lineage>
        <taxon>Eukaryota</taxon>
        <taxon>Metazoa</taxon>
        <taxon>Spiralia</taxon>
        <taxon>Lophotrochozoa</taxon>
        <taxon>Mollusca</taxon>
        <taxon>Gastropoda</taxon>
        <taxon>Heterobranchia</taxon>
        <taxon>Euthyneura</taxon>
        <taxon>Panpulmonata</taxon>
        <taxon>Hygrophila</taxon>
        <taxon>Lymnaeoidea</taxon>
        <taxon>Planorbidae</taxon>
        <taxon>Biomphalaria</taxon>
    </lineage>
</organism>
<protein>
    <recommendedName>
        <fullName evidence="5">SOCS box domain-containing protein</fullName>
    </recommendedName>
</protein>
<evidence type="ECO:0000313" key="3">
    <source>
        <dbReference type="EnsemblMetazoa" id="BGLB022088-PA"/>
    </source>
</evidence>
<dbReference type="SMART" id="SM00248">
    <property type="entry name" value="ANK"/>
    <property type="match status" value="7"/>
</dbReference>
<keyword evidence="1" id="KW-0677">Repeat</keyword>
<evidence type="ECO:0000313" key="4">
    <source>
        <dbReference type="Proteomes" id="UP000076420"/>
    </source>
</evidence>
<keyword evidence="2" id="KW-0040">ANK repeat</keyword>
<dbReference type="RefSeq" id="XP_013063545.2">
    <property type="nucleotide sequence ID" value="XM_013208091.2"/>
</dbReference>
<proteinExistence type="predicted"/>
<dbReference type="Proteomes" id="UP000076420">
    <property type="component" value="Unassembled WGS sequence"/>
</dbReference>
<dbReference type="KEGG" id="bgt:106052664"/>
<dbReference type="InterPro" id="IPR036770">
    <property type="entry name" value="Ankyrin_rpt-contain_sf"/>
</dbReference>
<dbReference type="SUPFAM" id="SSF48403">
    <property type="entry name" value="Ankyrin repeat"/>
    <property type="match status" value="1"/>
</dbReference>
<dbReference type="PANTHER" id="PTHR24198">
    <property type="entry name" value="ANKYRIN REPEAT AND PROTEIN KINASE DOMAIN-CONTAINING PROTEIN"/>
    <property type="match status" value="1"/>
</dbReference>
<dbReference type="VEuPathDB" id="VectorBase:BGLB022088"/>
<gene>
    <name evidence="3" type="primary">106052664</name>
</gene>
<name>A0A2C9KPF9_BIOGL</name>
<dbReference type="AlphaFoldDB" id="A0A2C9KPF9"/>
<dbReference type="Gene3D" id="1.25.40.20">
    <property type="entry name" value="Ankyrin repeat-containing domain"/>
    <property type="match status" value="2"/>
</dbReference>
<dbReference type="InterPro" id="IPR002110">
    <property type="entry name" value="Ankyrin_rpt"/>
</dbReference>
<dbReference type="OrthoDB" id="6098706at2759"/>